<dbReference type="AlphaFoldDB" id="K9EG97"/>
<protein>
    <recommendedName>
        <fullName evidence="4">Major fimbrial subunit protein N-terminal domain-containing protein</fullName>
    </recommendedName>
</protein>
<keyword evidence="3" id="KW-1185">Reference proteome</keyword>
<dbReference type="RefSeq" id="WP_009130892.1">
    <property type="nucleotide sequence ID" value="NZ_JH992942.1"/>
</dbReference>
<name>K9EG97_9BACE</name>
<dbReference type="CDD" id="cd13120">
    <property type="entry name" value="BF2867_like_N"/>
    <property type="match status" value="1"/>
</dbReference>
<dbReference type="STRING" id="742727.HMPREF9447_03360"/>
<sequence length="354" mass="37982">MKYGALRCCSRLLALSGLLWGVLLAGCSSGNSMLPDDDPGVGPDKGEPVQLTFDMYGATVVTRAGDTDASGAEDMAIGKMFRIYAFTAGSTNLGSPLDSRNYTVQPDATTPSKPGKATGDLTLYRGTYDLYLVSYNSSTEVPELDNTGAFTVSNGKDFMYTKLEGIVVQPDKTGDNSMLVSLPKPFTRMGAQVITTVKARNGMQPVDPTALVVNYIKVSGLSGNLVYKLNNTSWEAPATAADASYTFEKFGSNNTLDWSVKDARVSVPGVLLPVAGTQKMKFDVNLTVNYKDGNQTKTSVDSYFATIEKALLPGMTYQFDFSLTFYGAIVPSDLTLAIREWTTSSLTGEDLGKD</sequence>
<comment type="caution">
    <text evidence="2">The sequence shown here is derived from an EMBL/GenBank/DDBJ whole genome shotgun (WGS) entry which is preliminary data.</text>
</comment>
<evidence type="ECO:0008006" key="4">
    <source>
        <dbReference type="Google" id="ProtNLM"/>
    </source>
</evidence>
<evidence type="ECO:0000313" key="3">
    <source>
        <dbReference type="Proteomes" id="UP000009872"/>
    </source>
</evidence>
<dbReference type="EMBL" id="ADLF01000013">
    <property type="protein sequence ID" value="EKU89922.1"/>
    <property type="molecule type" value="Genomic_DNA"/>
</dbReference>
<feature type="chain" id="PRO_5003927192" description="Major fimbrial subunit protein N-terminal domain-containing protein" evidence="1">
    <location>
        <begin position="26"/>
        <end position="354"/>
    </location>
</feature>
<dbReference type="Proteomes" id="UP000009872">
    <property type="component" value="Unassembled WGS sequence"/>
</dbReference>
<proteinExistence type="predicted"/>
<evidence type="ECO:0000313" key="2">
    <source>
        <dbReference type="EMBL" id="EKU89922.1"/>
    </source>
</evidence>
<accession>K9EG97</accession>
<organism evidence="2 3">
    <name type="scientific">Bacteroides oleiciplenus YIT 12058</name>
    <dbReference type="NCBI Taxonomy" id="742727"/>
    <lineage>
        <taxon>Bacteria</taxon>
        <taxon>Pseudomonadati</taxon>
        <taxon>Bacteroidota</taxon>
        <taxon>Bacteroidia</taxon>
        <taxon>Bacteroidales</taxon>
        <taxon>Bacteroidaceae</taxon>
        <taxon>Bacteroides</taxon>
    </lineage>
</organism>
<dbReference type="eggNOG" id="ENOG5033XUT">
    <property type="taxonomic scope" value="Bacteria"/>
</dbReference>
<evidence type="ECO:0000256" key="1">
    <source>
        <dbReference type="SAM" id="SignalP"/>
    </source>
</evidence>
<dbReference type="HOGENOM" id="CLU_071999_0_0_10"/>
<dbReference type="PATRIC" id="fig|742727.4.peg.3435"/>
<feature type="signal peptide" evidence="1">
    <location>
        <begin position="1"/>
        <end position="25"/>
    </location>
</feature>
<dbReference type="PROSITE" id="PS51257">
    <property type="entry name" value="PROKAR_LIPOPROTEIN"/>
    <property type="match status" value="1"/>
</dbReference>
<reference evidence="2 3" key="1">
    <citation type="submission" date="2012-09" db="EMBL/GenBank/DDBJ databases">
        <title>The Genome Sequence of Bacteroides oleiciplenus YIT 12058.</title>
        <authorList>
            <consortium name="The Broad Institute Genome Sequencing Platform"/>
            <person name="Earl A."/>
            <person name="Ward D."/>
            <person name="Feldgarden M."/>
            <person name="Gevers D."/>
            <person name="Morotomi M."/>
            <person name="Walker B."/>
            <person name="Young S.K."/>
            <person name="Zeng Q."/>
            <person name="Gargeya S."/>
            <person name="Fitzgerald M."/>
            <person name="Haas B."/>
            <person name="Abouelleil A."/>
            <person name="Alvarado L."/>
            <person name="Arachchi H.M."/>
            <person name="Berlin A.M."/>
            <person name="Chapman S.B."/>
            <person name="Goldberg J."/>
            <person name="Griggs A."/>
            <person name="Gujja S."/>
            <person name="Hansen M."/>
            <person name="Howarth C."/>
            <person name="Imamovic A."/>
            <person name="Larimer J."/>
            <person name="McCowen C."/>
            <person name="Montmayeur A."/>
            <person name="Murphy C."/>
            <person name="Neiman D."/>
            <person name="Pearson M."/>
            <person name="Priest M."/>
            <person name="Roberts A."/>
            <person name="Saif S."/>
            <person name="Shea T."/>
            <person name="Sisk P."/>
            <person name="Sykes S."/>
            <person name="Wortman J."/>
            <person name="Nusbaum C."/>
            <person name="Birren B."/>
        </authorList>
    </citation>
    <scope>NUCLEOTIDE SEQUENCE [LARGE SCALE GENOMIC DNA]</scope>
    <source>
        <strain evidence="2 3">YIT 12058</strain>
    </source>
</reference>
<gene>
    <name evidence="2" type="ORF">HMPREF9447_03360</name>
</gene>
<keyword evidence="1" id="KW-0732">Signal</keyword>